<gene>
    <name evidence="1" type="ORF">CTRU02_211675</name>
</gene>
<dbReference type="EMBL" id="VUJX02000008">
    <property type="protein sequence ID" value="KAL0932712.1"/>
    <property type="molecule type" value="Genomic_DNA"/>
</dbReference>
<comment type="caution">
    <text evidence="1">The sequence shown here is derived from an EMBL/GenBank/DDBJ whole genome shotgun (WGS) entry which is preliminary data.</text>
</comment>
<reference evidence="1 2" key="1">
    <citation type="journal article" date="2020" name="Phytopathology">
        <title>Genome Sequence Resources of Colletotrichum truncatum, C. plurivorum, C. musicola, and C. sojae: Four Species Pathogenic to Soybean (Glycine max).</title>
        <authorList>
            <person name="Rogerio F."/>
            <person name="Boufleur T.R."/>
            <person name="Ciampi-Guillardi M."/>
            <person name="Sukno S.A."/>
            <person name="Thon M.R."/>
            <person name="Massola Junior N.S."/>
            <person name="Baroncelli R."/>
        </authorList>
    </citation>
    <scope>NUCLEOTIDE SEQUENCE [LARGE SCALE GENOMIC DNA]</scope>
    <source>
        <strain evidence="1 2">CMES1059</strain>
    </source>
</reference>
<proteinExistence type="predicted"/>
<accession>A0ACC3YLI9</accession>
<organism evidence="1 2">
    <name type="scientific">Colletotrichum truncatum</name>
    <name type="common">Anthracnose fungus</name>
    <name type="synonym">Colletotrichum capsici</name>
    <dbReference type="NCBI Taxonomy" id="5467"/>
    <lineage>
        <taxon>Eukaryota</taxon>
        <taxon>Fungi</taxon>
        <taxon>Dikarya</taxon>
        <taxon>Ascomycota</taxon>
        <taxon>Pezizomycotina</taxon>
        <taxon>Sordariomycetes</taxon>
        <taxon>Hypocreomycetidae</taxon>
        <taxon>Glomerellales</taxon>
        <taxon>Glomerellaceae</taxon>
        <taxon>Colletotrichum</taxon>
        <taxon>Colletotrichum truncatum species complex</taxon>
    </lineage>
</organism>
<evidence type="ECO:0000313" key="1">
    <source>
        <dbReference type="EMBL" id="KAL0932712.1"/>
    </source>
</evidence>
<name>A0ACC3YLI9_COLTU</name>
<evidence type="ECO:0000313" key="2">
    <source>
        <dbReference type="Proteomes" id="UP000805649"/>
    </source>
</evidence>
<sequence length="398" mass="44337">MFSYALTKIWLIAIIIGAAISSPLDTSVTAIRVGGEHSNVAEVVAGDRPEHNCEDIIKRQIVPLIDCSYSWENCGFDDHLEYQIKIDPVGDSSDKWCEMLNDKINTFTKKTTTWISCDRSYKASDIGNGIWLRVKIGYPWPAGGDFMNEVEAAIRFSMCFAHPVLTNWVNEGCYRSSICSSRYWALNERSIAESQPVKELSSKNTDAKAFDSISSSIATVTDSEPSTIYFQARDENKLAGNAVVSTSSDPGPSVVERNIKAVATPPPGIDPDFTCAFVDPNKGLSTKVDCSYYYEKRNDRLKYKVDIQPTSQDSTLWCEQLIHAIRQRCPHGNVDNRYLTKKCRTDVFESKLGKGMSIEFDALSWFVNDDNESCTEEAIKSTTCGIPAVFEKGGCYKA</sequence>
<protein>
    <submittedName>
        <fullName evidence="1">Uncharacterized protein</fullName>
    </submittedName>
</protein>
<keyword evidence="2" id="KW-1185">Reference proteome</keyword>
<dbReference type="Proteomes" id="UP000805649">
    <property type="component" value="Unassembled WGS sequence"/>
</dbReference>